<feature type="signal peptide" evidence="1">
    <location>
        <begin position="1"/>
        <end position="21"/>
    </location>
</feature>
<evidence type="ECO:0000313" key="4">
    <source>
        <dbReference type="Proteomes" id="UP000570474"/>
    </source>
</evidence>
<dbReference type="RefSeq" id="WP_168872384.1">
    <property type="nucleotide sequence ID" value="NZ_JABAIA010000002.1"/>
</dbReference>
<keyword evidence="4" id="KW-1185">Reference proteome</keyword>
<dbReference type="EMBL" id="JABAIA010000002">
    <property type="protein sequence ID" value="NLR66458.1"/>
    <property type="molecule type" value="Genomic_DNA"/>
</dbReference>
<accession>A0A847S008</accession>
<sequence>MQRTHIMLFIAFLFTGFTAAAQDKTQGVIHYDLTMFLHASLKPDQLQYKDMIPETASSQEVLYFKGNKSKISRQQPEELHTEEGANVKIQMGDNEIAFYEDGATGKAWALAETGGKKTLIQKDHPEPAKTRTGNNTRTILGFVCKEVNVQSKTGPLTLWVTPDLPFRGGPLHTWTPEGAVLGVESKKFKAIATAINYEPVKEDVVNIPSL</sequence>
<proteinExistence type="predicted"/>
<dbReference type="Pfam" id="PF14371">
    <property type="entry name" value="DUF4412"/>
    <property type="match status" value="1"/>
</dbReference>
<evidence type="ECO:0000313" key="3">
    <source>
        <dbReference type="EMBL" id="NLR66458.1"/>
    </source>
</evidence>
<dbReference type="NCBIfam" id="TIGR01200">
    <property type="entry name" value="GLPGLI"/>
    <property type="match status" value="1"/>
</dbReference>
<feature type="chain" id="PRO_5032353659" evidence="1">
    <location>
        <begin position="22"/>
        <end position="210"/>
    </location>
</feature>
<keyword evidence="1" id="KW-0732">Signal</keyword>
<evidence type="ECO:0000259" key="2">
    <source>
        <dbReference type="Pfam" id="PF14371"/>
    </source>
</evidence>
<dbReference type="InterPro" id="IPR025524">
    <property type="entry name" value="DUF4412"/>
</dbReference>
<protein>
    <submittedName>
        <fullName evidence="3">GLPGLI family protein</fullName>
    </submittedName>
</protein>
<organism evidence="3 4">
    <name type="scientific">Chitinophaga varians</name>
    <dbReference type="NCBI Taxonomy" id="2202339"/>
    <lineage>
        <taxon>Bacteria</taxon>
        <taxon>Pseudomonadati</taxon>
        <taxon>Bacteroidota</taxon>
        <taxon>Chitinophagia</taxon>
        <taxon>Chitinophagales</taxon>
        <taxon>Chitinophagaceae</taxon>
        <taxon>Chitinophaga</taxon>
    </lineage>
</organism>
<evidence type="ECO:0000256" key="1">
    <source>
        <dbReference type="SAM" id="SignalP"/>
    </source>
</evidence>
<reference evidence="3 4" key="1">
    <citation type="submission" date="2020-04" db="EMBL/GenBank/DDBJ databases">
        <authorList>
            <person name="Yin C."/>
        </authorList>
    </citation>
    <scope>NUCLEOTIDE SEQUENCE [LARGE SCALE GENOMIC DNA]</scope>
    <source>
        <strain evidence="3 4">Ae27</strain>
    </source>
</reference>
<dbReference type="Proteomes" id="UP000570474">
    <property type="component" value="Unassembled WGS sequence"/>
</dbReference>
<dbReference type="InterPro" id="IPR005901">
    <property type="entry name" value="GLPGLI"/>
</dbReference>
<dbReference type="AlphaFoldDB" id="A0A847S008"/>
<feature type="domain" description="DUF4412" evidence="2">
    <location>
        <begin position="51"/>
        <end position="164"/>
    </location>
</feature>
<gene>
    <name evidence="3" type="ORF">HGH92_19270</name>
</gene>
<comment type="caution">
    <text evidence="3">The sequence shown here is derived from an EMBL/GenBank/DDBJ whole genome shotgun (WGS) entry which is preliminary data.</text>
</comment>
<name>A0A847S008_9BACT</name>